<dbReference type="AlphaFoldDB" id="A0A857MKD1"/>
<evidence type="ECO:0000313" key="1">
    <source>
        <dbReference type="EMBL" id="QHN43023.1"/>
    </source>
</evidence>
<dbReference type="KEGG" id="mama:GII36_04160"/>
<dbReference type="EMBL" id="CP045921">
    <property type="protein sequence ID" value="QHN43023.1"/>
    <property type="molecule type" value="Genomic_DNA"/>
</dbReference>
<sequence length="64" mass="7173">MSRPKGSKNQQAIATPDTVQFTVEERIKFIADLIADRIAEDEADGFPLLKKIQEVDNVSRQQTA</sequence>
<gene>
    <name evidence="1" type="ORF">GII36_04160</name>
</gene>
<evidence type="ECO:0000313" key="2">
    <source>
        <dbReference type="Proteomes" id="UP001059824"/>
    </source>
</evidence>
<dbReference type="RefSeq" id="WP_260762774.1">
    <property type="nucleotide sequence ID" value="NZ_CP045921.1"/>
</dbReference>
<proteinExistence type="predicted"/>
<dbReference type="Proteomes" id="UP001059824">
    <property type="component" value="Chromosome"/>
</dbReference>
<name>A0A857MKD1_9BACT</name>
<reference evidence="1" key="1">
    <citation type="journal article" date="2021" name="Nat. Microbiol.">
        <title>Cocultivation of an ultrasmall environmental parasitic bacterium with lytic ability against bacteria associated with wastewater foams.</title>
        <authorList>
            <person name="Batinovic S."/>
            <person name="Rose J.J.A."/>
            <person name="Ratcliffe J."/>
            <person name="Seviour R.J."/>
            <person name="Petrovski S."/>
        </authorList>
    </citation>
    <scope>NUCLEOTIDE SEQUENCE</scope>
    <source>
        <strain evidence="1">JR1</strain>
    </source>
</reference>
<organism evidence="1 2">
    <name type="scientific">Candidatus Mycosynbacter amalyticus</name>
    <dbReference type="NCBI Taxonomy" id="2665156"/>
    <lineage>
        <taxon>Bacteria</taxon>
        <taxon>Candidatus Saccharimonadota</taxon>
        <taxon>Candidatus Saccharimonadota incertae sedis</taxon>
        <taxon>Candidatus Mycosynbacter</taxon>
    </lineage>
</organism>
<keyword evidence="2" id="KW-1185">Reference proteome</keyword>
<protein>
    <submittedName>
        <fullName evidence="1">Uncharacterized protein</fullName>
    </submittedName>
</protein>
<accession>A0A857MKD1</accession>